<gene>
    <name evidence="1" type="ORF">GCM10023333_16440</name>
</gene>
<dbReference type="EMBL" id="BAABJZ010000023">
    <property type="protein sequence ID" value="GAA4882878.1"/>
    <property type="molecule type" value="Genomic_DNA"/>
</dbReference>
<dbReference type="Proteomes" id="UP001499988">
    <property type="component" value="Unassembled WGS sequence"/>
</dbReference>
<name>A0ABP9EMI5_9GAMM</name>
<sequence>MLDLARFEFTVFSLFDAAPETRFALATPESLDVDLSLHACVRLSASRFNVASYYHQVRRQGSARFPGPSYSFCVLVRTDFLTRTHFLTEAQYHFLHRVQSGQAVPDALKVVSKQLALSADDLQSCWRGSQGVRSDWIANGLFVDRRLALAGD</sequence>
<keyword evidence="2" id="KW-1185">Reference proteome</keyword>
<proteinExistence type="predicted"/>
<organism evidence="1 2">
    <name type="scientific">Ferrimonas pelagia</name>
    <dbReference type="NCBI Taxonomy" id="1177826"/>
    <lineage>
        <taxon>Bacteria</taxon>
        <taxon>Pseudomonadati</taxon>
        <taxon>Pseudomonadota</taxon>
        <taxon>Gammaproteobacteria</taxon>
        <taxon>Alteromonadales</taxon>
        <taxon>Ferrimonadaceae</taxon>
        <taxon>Ferrimonas</taxon>
    </lineage>
</organism>
<accession>A0ABP9EMI5</accession>
<evidence type="ECO:0000313" key="1">
    <source>
        <dbReference type="EMBL" id="GAA4882878.1"/>
    </source>
</evidence>
<protein>
    <submittedName>
        <fullName evidence="1">Uncharacterized protein</fullName>
    </submittedName>
</protein>
<evidence type="ECO:0000313" key="2">
    <source>
        <dbReference type="Proteomes" id="UP001499988"/>
    </source>
</evidence>
<comment type="caution">
    <text evidence="1">The sequence shown here is derived from an EMBL/GenBank/DDBJ whole genome shotgun (WGS) entry which is preliminary data.</text>
</comment>
<reference evidence="2" key="1">
    <citation type="journal article" date="2019" name="Int. J. Syst. Evol. Microbiol.">
        <title>The Global Catalogue of Microorganisms (GCM) 10K type strain sequencing project: providing services to taxonomists for standard genome sequencing and annotation.</title>
        <authorList>
            <consortium name="The Broad Institute Genomics Platform"/>
            <consortium name="The Broad Institute Genome Sequencing Center for Infectious Disease"/>
            <person name="Wu L."/>
            <person name="Ma J."/>
        </authorList>
    </citation>
    <scope>NUCLEOTIDE SEQUENCE [LARGE SCALE GENOMIC DNA]</scope>
    <source>
        <strain evidence="2">JCM 18401</strain>
    </source>
</reference>